<dbReference type="InterPro" id="IPR017938">
    <property type="entry name" value="Riboflavin_synthase-like_b-brl"/>
</dbReference>
<evidence type="ECO:0000313" key="13">
    <source>
        <dbReference type="Proteomes" id="UP000240883"/>
    </source>
</evidence>
<dbReference type="InterPro" id="IPR023173">
    <property type="entry name" value="NADPH_Cyt_P450_Rdtase_alpha"/>
</dbReference>
<dbReference type="Gene3D" id="1.20.58.480">
    <property type="match status" value="1"/>
</dbReference>
<evidence type="ECO:0000256" key="9">
    <source>
        <dbReference type="ARBA" id="ARBA00023797"/>
    </source>
</evidence>
<dbReference type="GO" id="GO:0050660">
    <property type="term" value="F:flavin adenine dinucleotide binding"/>
    <property type="evidence" value="ECO:0007669"/>
    <property type="project" value="TreeGrafter"/>
</dbReference>
<dbReference type="SUPFAM" id="SSF52343">
    <property type="entry name" value="Ferredoxin reductase-like, C-terminal NADP-linked domain"/>
    <property type="match status" value="1"/>
</dbReference>
<feature type="compositionally biased region" description="Low complexity" evidence="10">
    <location>
        <begin position="1520"/>
        <end position="1529"/>
    </location>
</feature>
<evidence type="ECO:0000256" key="10">
    <source>
        <dbReference type="SAM" id="MobiDB-lite"/>
    </source>
</evidence>
<dbReference type="InterPro" id="IPR001709">
    <property type="entry name" value="Flavoprot_Pyr_Nucl_cyt_Rdtase"/>
</dbReference>
<dbReference type="SUPFAM" id="SSF63380">
    <property type="entry name" value="Riboflavin synthase domain-like"/>
    <property type="match status" value="1"/>
</dbReference>
<dbReference type="Gene3D" id="1.20.990.10">
    <property type="entry name" value="NADPH-cytochrome p450 Reductase, Chain A, domain 3"/>
    <property type="match status" value="1"/>
</dbReference>
<dbReference type="InterPro" id="IPR036400">
    <property type="entry name" value="Cyt_B5-like_heme/steroid_sf"/>
</dbReference>
<feature type="compositionally biased region" description="Low complexity" evidence="10">
    <location>
        <begin position="1539"/>
        <end position="1552"/>
    </location>
</feature>
<evidence type="ECO:0000256" key="5">
    <source>
        <dbReference type="ARBA" id="ARBA00022723"/>
    </source>
</evidence>
<reference evidence="12 13" key="1">
    <citation type="journal article" date="2018" name="Front. Microbiol.">
        <title>Genome-Wide Analysis of Corynespora cassiicola Leaf Fall Disease Putative Effectors.</title>
        <authorList>
            <person name="Lopez D."/>
            <person name="Ribeiro S."/>
            <person name="Label P."/>
            <person name="Fumanal B."/>
            <person name="Venisse J.S."/>
            <person name="Kohler A."/>
            <person name="de Oliveira R.R."/>
            <person name="Labutti K."/>
            <person name="Lipzen A."/>
            <person name="Lail K."/>
            <person name="Bauer D."/>
            <person name="Ohm R.A."/>
            <person name="Barry K.W."/>
            <person name="Spatafora J."/>
            <person name="Grigoriev I.V."/>
            <person name="Martin F.M."/>
            <person name="Pujade-Renaud V."/>
        </authorList>
    </citation>
    <scope>NUCLEOTIDE SEQUENCE [LARGE SCALE GENOMIC DNA]</scope>
    <source>
        <strain evidence="12 13">Philippines</strain>
    </source>
</reference>
<dbReference type="GO" id="GO:0019441">
    <property type="term" value="P:L-tryptophan catabolic process to kynurenine"/>
    <property type="evidence" value="ECO:0007669"/>
    <property type="project" value="InterPro"/>
</dbReference>
<dbReference type="PRINTS" id="PR00371">
    <property type="entry name" value="FPNCR"/>
</dbReference>
<keyword evidence="13" id="KW-1185">Reference proteome</keyword>
<dbReference type="SUPFAM" id="SSF55856">
    <property type="entry name" value="Cytochrome b5-like heme/steroid binding domain"/>
    <property type="match status" value="1"/>
</dbReference>
<dbReference type="Gene3D" id="2.40.30.10">
    <property type="entry name" value="Translation factors"/>
    <property type="match status" value="1"/>
</dbReference>
<feature type="region of interest" description="Disordered" evidence="10">
    <location>
        <begin position="1503"/>
        <end position="1600"/>
    </location>
</feature>
<dbReference type="EC" id="1.6.2.4" evidence="9"/>
<dbReference type="InterPro" id="IPR000898">
    <property type="entry name" value="Indolamine_dOase"/>
</dbReference>
<keyword evidence="5" id="KW-0479">Metal-binding</keyword>
<dbReference type="InterPro" id="IPR037217">
    <property type="entry name" value="Trp/Indoleamine_2_3_dOase-like"/>
</dbReference>
<dbReference type="GO" id="GO:0003958">
    <property type="term" value="F:NADPH-hemoprotein reductase activity"/>
    <property type="evidence" value="ECO:0007669"/>
    <property type="project" value="UniProtKB-EC"/>
</dbReference>
<dbReference type="Pfam" id="PF00667">
    <property type="entry name" value="FAD_binding_1"/>
    <property type="match status" value="1"/>
</dbReference>
<accession>A0A2T2NWH4</accession>
<evidence type="ECO:0000259" key="11">
    <source>
        <dbReference type="PROSITE" id="PS50255"/>
    </source>
</evidence>
<protein>
    <recommendedName>
        <fullName evidence="9">NADPH--hemoprotein reductase</fullName>
        <ecNumber evidence="9">1.6.2.4</ecNumber>
    </recommendedName>
</protein>
<dbReference type="GO" id="GO:0020037">
    <property type="term" value="F:heme binding"/>
    <property type="evidence" value="ECO:0007669"/>
    <property type="project" value="InterPro"/>
</dbReference>
<dbReference type="SMART" id="SM01117">
    <property type="entry name" value="Cyt-b5"/>
    <property type="match status" value="1"/>
</dbReference>
<evidence type="ECO:0000256" key="4">
    <source>
        <dbReference type="ARBA" id="ARBA00022630"/>
    </source>
</evidence>
<dbReference type="OrthoDB" id="260519at2759"/>
<keyword evidence="7" id="KW-0560">Oxidoreductase</keyword>
<dbReference type="InterPro" id="IPR018506">
    <property type="entry name" value="Cyt_B5_heme-BS"/>
</dbReference>
<sequence>MSVRACPVSGQSGSAAGGNCPAGRMGPRGCAFAAFQPNSGARTVYSDGSEDAGVLYEKERKALNEMLMPEAPARQVTHGMKNADSLQPPDDDVLAIALGAPARRVLMRAEDIGPQTGWKDGYLSSSYGFLPPDPSDSPVALRGSAGRIWSDLCERMPGVVARGNVRNSILSLPLVYGTPDVIPERALWAATVCLGILASVYRYEENNDGNEGVNVAAPASAFKNIHGDDDEEEETKGIPRNIAIPLRQVCTRMGRALPHLTQFDVSIYNYKLRDPTSVQPYVARTENMDLRWPVFNDRGEAMFLLCMAEVHGCFQTGVETITRCQEAVMNRDPETLLREMVQLKSLVDQLAYVFHKISVNPNAGEQFANPVEWGQRYAKFSAPLSKRVPALSGLALPLFLLMDAFIGRTKYTSFLGVEAIHLRRWLPLNIRAFIAAVENHYRIPEFVKASGDPRLEGVLEGIIESYAGERGFMGTHRYKVYGFLEVVAKTGRTETNGNAGAGDSDGRAWEEVHRTLSDSMKERLDPYRGEVKVQPHQMRGSFEECRFQARILARHTIDHDPNRSTGMVTFDLHNTGITFQPGDRLAVMPVNSNYEVAKVAAALGLEELLDTIVPVESASEWARFSKHLGLISKTLSTGLTVRDVLKRGHLAPLTKDLVLSIHQTLRASSHTTLKLLASNEWPVKGSIGDLLQTAIAEVPQEIWDHAFDLFNLAWLPKLIALEVPRTYSISNASPELLPSMIDLTVSRTETARDPLFQGVQPALPLYGVSSGFLNPAPSLMEYPSDSIDDQGVLIGVSRPIQFQLPPSTTVPVAMFAGGSGIAPFRGFWQKRAQSGIGRNILFLGVQSREKFVHEPELRGLVQQGTLELHTAFSRDRNGLVYDQMSRDLVEQEMDPRYIDATIVDQGRLVSELVMSKSQGGLGGYLYICGSVSVYETVMSGIKQAIYKYQASTQTTADSLLATAFAERRFMLDIFMTPRSISNSTPTIPMSQLAAHTGHRKGSRMWIGVKGGVYDVTDFLPMHPGGTLIVAASAGLDATKTFDELAHSSNPEVSSLLSKYFIGHLSQKPDFRSTELSYLYDMWYQYMRNAVESLTTLYFEANNILEDSKIWFSGGLFNIGGVRKFYQFQSRLMQNGFSTLFGAKLQEIYLKLSYALANAVAPNVRLPDIIGTITRAHSSPDATKAMKEISEIGQFVSNNSKSARFHENGILKYAQTITELDVTFLEQIRDEAGQGMDAFDMVASMDEPVGSKQVKLASYLLTVLERIAARLEAYYSSLSQESIYRPEIENNPARTRWNNVRRKILDGSFFVLAKPPSMSASDGFSTGFMPRPGQNGVDVDFAQIFASAQQILQTSPQDYATKQPHETQEPRRLADMHTARAAANTQAASTFDTQQQSNALRRMSTFINDNMSTIRRLSKLPAEYDFTQLMATYGKHPQQAPSSPAISQTHAHTQSPSFTSSSQGLRVRGNSGASTTPLAAPMPIRLATRTPSLEKTVHLNHRQAQPFATPKDAQLPPLPVSTSTSGASTPAPAPAPGPGNPSSAAAAAAMNAALAQMNRRAPPLPPPRSHTPLPASPRASLALSAASARRKMSGDSAVPGVPGVPAGLRALRLGAAVGGDELRFQQVQAR</sequence>
<evidence type="ECO:0000256" key="6">
    <source>
        <dbReference type="ARBA" id="ARBA00022827"/>
    </source>
</evidence>
<dbReference type="GO" id="GO:0010181">
    <property type="term" value="F:FMN binding"/>
    <property type="evidence" value="ECO:0007669"/>
    <property type="project" value="TreeGrafter"/>
</dbReference>
<feature type="domain" description="Cytochrome b5 heme-binding" evidence="11">
    <location>
        <begin position="984"/>
        <end position="1065"/>
    </location>
</feature>
<dbReference type="PRINTS" id="PR00363">
    <property type="entry name" value="CYTOCHROMEB5"/>
</dbReference>
<keyword evidence="6" id="KW-0274">FAD</keyword>
<dbReference type="InterPro" id="IPR039261">
    <property type="entry name" value="FNR_nucleotide-bd"/>
</dbReference>
<dbReference type="GO" id="GO:0005829">
    <property type="term" value="C:cytosol"/>
    <property type="evidence" value="ECO:0007669"/>
    <property type="project" value="TreeGrafter"/>
</dbReference>
<dbReference type="PROSITE" id="PS00191">
    <property type="entry name" value="CYTOCHROME_B5_1"/>
    <property type="match status" value="1"/>
</dbReference>
<keyword evidence="8" id="KW-0408">Iron</keyword>
<comment type="similarity">
    <text evidence="2">Belongs to the indoleamine 2,3-dioxygenase family.</text>
</comment>
<dbReference type="SUPFAM" id="SSF140959">
    <property type="entry name" value="Indolic compounds 2,3-dioxygenase-like"/>
    <property type="match status" value="1"/>
</dbReference>
<dbReference type="Pfam" id="PF00173">
    <property type="entry name" value="Cyt-b5"/>
    <property type="match status" value="1"/>
</dbReference>
<dbReference type="Gene3D" id="3.40.50.80">
    <property type="entry name" value="Nucleotide-binding domain of ferredoxin-NADP reductase (FNR) module"/>
    <property type="match status" value="1"/>
</dbReference>
<evidence type="ECO:0000256" key="1">
    <source>
        <dbReference type="ARBA" id="ARBA00001974"/>
    </source>
</evidence>
<dbReference type="FunFam" id="1.20.58.480:FF:000018">
    <property type="entry name" value="Uncharacterized protein"/>
    <property type="match status" value="1"/>
</dbReference>
<gene>
    <name evidence="12" type="ORF">BS50DRAFT_618748</name>
</gene>
<evidence type="ECO:0000313" key="12">
    <source>
        <dbReference type="EMBL" id="PSN69753.1"/>
    </source>
</evidence>
<dbReference type="InterPro" id="IPR001199">
    <property type="entry name" value="Cyt_B5-like_heme/steroid-bd"/>
</dbReference>
<evidence type="ECO:0000256" key="8">
    <source>
        <dbReference type="ARBA" id="ARBA00023004"/>
    </source>
</evidence>
<dbReference type="GO" id="GO:0016702">
    <property type="term" value="F:oxidoreductase activity, acting on single donors with incorporation of molecular oxygen, incorporation of two atoms of oxygen"/>
    <property type="evidence" value="ECO:0007669"/>
    <property type="project" value="UniProtKB-ARBA"/>
</dbReference>
<keyword evidence="3" id="KW-0349">Heme</keyword>
<evidence type="ECO:0000256" key="2">
    <source>
        <dbReference type="ARBA" id="ARBA00007119"/>
    </source>
</evidence>
<dbReference type="GO" id="GO:0046872">
    <property type="term" value="F:metal ion binding"/>
    <property type="evidence" value="ECO:0007669"/>
    <property type="project" value="UniProtKB-KW"/>
</dbReference>
<dbReference type="Proteomes" id="UP000240883">
    <property type="component" value="Unassembled WGS sequence"/>
</dbReference>
<dbReference type="Gene3D" id="3.10.120.10">
    <property type="entry name" value="Cytochrome b5-like heme/steroid binding domain"/>
    <property type="match status" value="1"/>
</dbReference>
<evidence type="ECO:0000256" key="7">
    <source>
        <dbReference type="ARBA" id="ARBA00023002"/>
    </source>
</evidence>
<dbReference type="PANTHER" id="PTHR19384">
    <property type="entry name" value="NITRIC OXIDE SYNTHASE-RELATED"/>
    <property type="match status" value="1"/>
</dbReference>
<evidence type="ECO:0000256" key="3">
    <source>
        <dbReference type="ARBA" id="ARBA00022617"/>
    </source>
</evidence>
<dbReference type="PROSITE" id="PS50255">
    <property type="entry name" value="CYTOCHROME_B5_2"/>
    <property type="match status" value="1"/>
</dbReference>
<dbReference type="Pfam" id="PF01231">
    <property type="entry name" value="IDO"/>
    <property type="match status" value="1"/>
</dbReference>
<name>A0A2T2NWH4_CORCC</name>
<dbReference type="PANTHER" id="PTHR19384:SF17">
    <property type="entry name" value="NADPH--CYTOCHROME P450 REDUCTASE"/>
    <property type="match status" value="1"/>
</dbReference>
<keyword evidence="4" id="KW-0285">Flavoprotein</keyword>
<dbReference type="InterPro" id="IPR003097">
    <property type="entry name" value="CysJ-like_FAD-binding"/>
</dbReference>
<dbReference type="EMBL" id="KZ678132">
    <property type="protein sequence ID" value="PSN69753.1"/>
    <property type="molecule type" value="Genomic_DNA"/>
</dbReference>
<dbReference type="STRING" id="1448308.A0A2T2NWH4"/>
<organism evidence="12 13">
    <name type="scientific">Corynespora cassiicola Philippines</name>
    <dbReference type="NCBI Taxonomy" id="1448308"/>
    <lineage>
        <taxon>Eukaryota</taxon>
        <taxon>Fungi</taxon>
        <taxon>Dikarya</taxon>
        <taxon>Ascomycota</taxon>
        <taxon>Pezizomycotina</taxon>
        <taxon>Dothideomycetes</taxon>
        <taxon>Pleosporomycetidae</taxon>
        <taxon>Pleosporales</taxon>
        <taxon>Corynesporascaceae</taxon>
        <taxon>Corynespora</taxon>
    </lineage>
</organism>
<dbReference type="InterPro" id="IPR001433">
    <property type="entry name" value="OxRdtase_FAD/NAD-bd"/>
</dbReference>
<feature type="compositionally biased region" description="Polar residues" evidence="10">
    <location>
        <begin position="1438"/>
        <end position="1463"/>
    </location>
</feature>
<dbReference type="Pfam" id="PF00175">
    <property type="entry name" value="NAD_binding_1"/>
    <property type="match status" value="1"/>
</dbReference>
<comment type="cofactor">
    <cofactor evidence="1">
        <name>FAD</name>
        <dbReference type="ChEBI" id="CHEBI:57692"/>
    </cofactor>
</comment>
<feature type="region of interest" description="Disordered" evidence="10">
    <location>
        <begin position="1434"/>
        <end position="1483"/>
    </location>
</feature>
<proteinExistence type="inferred from homology"/>
<feature type="compositionally biased region" description="Low complexity" evidence="10">
    <location>
        <begin position="1569"/>
        <end position="1586"/>
    </location>
</feature>